<dbReference type="SUPFAM" id="SSF55729">
    <property type="entry name" value="Acyl-CoA N-acyltransferases (Nat)"/>
    <property type="match status" value="1"/>
</dbReference>
<comment type="caution">
    <text evidence="2">The sequence shown here is derived from an EMBL/GenBank/DDBJ whole genome shotgun (WGS) entry which is preliminary data.</text>
</comment>
<dbReference type="InterPro" id="IPR000182">
    <property type="entry name" value="GNAT_dom"/>
</dbReference>
<dbReference type="RefSeq" id="WP_140962015.1">
    <property type="nucleotide sequence ID" value="NZ_VEVQ02000004.1"/>
</dbReference>
<dbReference type="Gene3D" id="3.40.630.30">
    <property type="match status" value="1"/>
</dbReference>
<dbReference type="InterPro" id="IPR051531">
    <property type="entry name" value="N-acetyltransferase"/>
</dbReference>
<dbReference type="InterPro" id="IPR016181">
    <property type="entry name" value="Acyl_CoA_acyltransferase"/>
</dbReference>
<feature type="domain" description="N-acetyltransferase" evidence="1">
    <location>
        <begin position="11"/>
        <end position="178"/>
    </location>
</feature>
<dbReference type="Pfam" id="PF13302">
    <property type="entry name" value="Acetyltransf_3"/>
    <property type="match status" value="1"/>
</dbReference>
<proteinExistence type="predicted"/>
<organism evidence="2 3">
    <name type="scientific">Flavobacterium jejuense</name>
    <dbReference type="NCBI Taxonomy" id="1544455"/>
    <lineage>
        <taxon>Bacteria</taxon>
        <taxon>Pseudomonadati</taxon>
        <taxon>Bacteroidota</taxon>
        <taxon>Flavobacteriia</taxon>
        <taxon>Flavobacteriales</taxon>
        <taxon>Flavobacteriaceae</taxon>
        <taxon>Flavobacterium</taxon>
    </lineage>
</organism>
<protein>
    <submittedName>
        <fullName evidence="2">GNAT family N-acetyltransferase</fullName>
    </submittedName>
</protein>
<dbReference type="PANTHER" id="PTHR43792:SF1">
    <property type="entry name" value="N-ACETYLTRANSFERASE DOMAIN-CONTAINING PROTEIN"/>
    <property type="match status" value="1"/>
</dbReference>
<reference evidence="3" key="1">
    <citation type="submission" date="2019-05" db="EMBL/GenBank/DDBJ databases">
        <title>Flavobacterium profundi sp. nov., isolated from a deep-sea seamount.</title>
        <authorList>
            <person name="Zhang D.-C."/>
        </authorList>
    </citation>
    <scope>NUCLEOTIDE SEQUENCE [LARGE SCALE GENOMIC DNA]</scope>
    <source>
        <strain evidence="3">EC11</strain>
    </source>
</reference>
<evidence type="ECO:0000313" key="3">
    <source>
        <dbReference type="Proteomes" id="UP000817854"/>
    </source>
</evidence>
<gene>
    <name evidence="2" type="ORF">FIA58_008310</name>
</gene>
<dbReference type="Proteomes" id="UP000817854">
    <property type="component" value="Unassembled WGS sequence"/>
</dbReference>
<keyword evidence="3" id="KW-1185">Reference proteome</keyword>
<name>A0ABX0IPD0_9FLAO</name>
<dbReference type="PROSITE" id="PS51186">
    <property type="entry name" value="GNAT"/>
    <property type="match status" value="1"/>
</dbReference>
<dbReference type="PANTHER" id="PTHR43792">
    <property type="entry name" value="GNAT FAMILY, PUTATIVE (AFU_ORTHOLOGUE AFUA_3G00765)-RELATED-RELATED"/>
    <property type="match status" value="1"/>
</dbReference>
<reference evidence="2 3" key="2">
    <citation type="submission" date="2020-02" db="EMBL/GenBank/DDBJ databases">
        <title>Flavobacterium profundi sp. nov., isolated from a deep-sea seamount.</title>
        <authorList>
            <person name="Zhang D.-C."/>
        </authorList>
    </citation>
    <scope>NUCLEOTIDE SEQUENCE [LARGE SCALE GENOMIC DNA]</scope>
    <source>
        <strain evidence="2 3">EC11</strain>
    </source>
</reference>
<evidence type="ECO:0000259" key="1">
    <source>
        <dbReference type="PROSITE" id="PS51186"/>
    </source>
</evidence>
<evidence type="ECO:0000313" key="2">
    <source>
        <dbReference type="EMBL" id="NHN25679.1"/>
    </source>
</evidence>
<accession>A0ABX0IPD0</accession>
<sequence>MNELQIVSERTKLRLIQLSDLEFIHQLHALPETDEFNALGLPKSIEETKAIILPWIEDNQCEEISNYTFIIEQKKDNKSIGLFGIKIGNKKYKRAEVWYKIHSDYWNNGFATEVLNSILSFCFDALKLHRVQAGCAVGNIGSIKVLEKVGMIREGRGRQILPLKSGWSDNFEYAILETDERK</sequence>
<dbReference type="EMBL" id="VEVQ02000004">
    <property type="protein sequence ID" value="NHN25679.1"/>
    <property type="molecule type" value="Genomic_DNA"/>
</dbReference>